<sequence length="554" mass="63340">MRLWVRRKLIIGSTLTLIFFTLGLQLVFKNSKRDRSEVINDNILRQWLENKSSFASHTSVQIQPSPAAVNQSTSPVFQETAERKFVFIYEDEKSIGNDGWSVPRMPGLFAYLPHLTANKSLLLPEFKISKGRNNVTFVIGIPSIRRPIDVYLINTLQSLIQGMNETEKTETVLIVCITEPWNISYEKKIILDIIQKFPKELDSGLLEVITPQAGYYPDLSQLKAGLGDPHERVKWRSKQNLDYAYLMLYSWKRGSYYLQLEDDIQASPGFIGGMKSALSGNYGDWFLLQFSTLGFIGRLFKSQDVPKVMEFLFMFYASKPCDWLLEDFLRVRMCGHGDIWAYCIHKIRSVARLITPTLFQHEGFHSSFSGNVNKLKDKSFGTGAKKIFFNPPLSGIINNLQAYSKYDIYALYNGDDIFWGGNPKAGDVIDFIFDHPVPLARIHIESGNSEHPGDIIREASLEILPDEFVDGGNLTRKTTPFSEKEKAANIKRYDFLPQLKNLNDTYHVLGTFNSDGAFIMDVPPKYGRILILRIAFHSNSQTWVLIKKMELHVR</sequence>
<feature type="domain" description="MGAT4 conserved region" evidence="4">
    <location>
        <begin position="108"/>
        <end position="380"/>
    </location>
</feature>
<reference evidence="7" key="1">
    <citation type="submission" date="2025-08" db="UniProtKB">
        <authorList>
            <consortium name="RefSeq"/>
        </authorList>
    </citation>
    <scope>IDENTIFICATION</scope>
</reference>
<dbReference type="PANTHER" id="PTHR12062:SF9">
    <property type="entry name" value="ALPHA-1,3-MANNOSYL-GLYCOPROTEIN 4-BETA-N-ACETYLGLUCOSAMINYLTRANSFERASE A, ISOFORM A"/>
    <property type="match status" value="1"/>
</dbReference>
<keyword evidence="6" id="KW-1185">Reference proteome</keyword>
<dbReference type="PANTHER" id="PTHR12062">
    <property type="entry name" value="N-ACETYLGLUCOSAMINYLTRANSFERASE VI"/>
    <property type="match status" value="1"/>
</dbReference>
<dbReference type="GO" id="GO:0006487">
    <property type="term" value="P:protein N-linked glycosylation"/>
    <property type="evidence" value="ECO:0007669"/>
    <property type="project" value="TreeGrafter"/>
</dbReference>
<evidence type="ECO:0000313" key="6">
    <source>
        <dbReference type="Proteomes" id="UP001165740"/>
    </source>
</evidence>
<feature type="domain" description="MGAT4 A/B/C C-terminal" evidence="5">
    <location>
        <begin position="399"/>
        <end position="547"/>
    </location>
</feature>
<dbReference type="RefSeq" id="XP_055894662.1">
    <property type="nucleotide sequence ID" value="XM_056038687.1"/>
</dbReference>
<dbReference type="Pfam" id="PF04666">
    <property type="entry name" value="MGAT4_cons"/>
    <property type="match status" value="1"/>
</dbReference>
<dbReference type="OMA" id="ICHPEKD"/>
<organism evidence="6 7">
    <name type="scientific">Biomphalaria glabrata</name>
    <name type="common">Bloodfluke planorb</name>
    <name type="synonym">Freshwater snail</name>
    <dbReference type="NCBI Taxonomy" id="6526"/>
    <lineage>
        <taxon>Eukaryota</taxon>
        <taxon>Metazoa</taxon>
        <taxon>Spiralia</taxon>
        <taxon>Lophotrochozoa</taxon>
        <taxon>Mollusca</taxon>
        <taxon>Gastropoda</taxon>
        <taxon>Heterobranchia</taxon>
        <taxon>Euthyneura</taxon>
        <taxon>Panpulmonata</taxon>
        <taxon>Hygrophila</taxon>
        <taxon>Lymnaeoidea</taxon>
        <taxon>Planorbidae</taxon>
        <taxon>Biomphalaria</taxon>
    </lineage>
</organism>
<accession>A0A9W3B5A5</accession>
<dbReference type="InterPro" id="IPR057279">
    <property type="entry name" value="MGAT4"/>
</dbReference>
<dbReference type="GO" id="GO:0008375">
    <property type="term" value="F:acetylglucosaminyltransferase activity"/>
    <property type="evidence" value="ECO:0007669"/>
    <property type="project" value="TreeGrafter"/>
</dbReference>
<dbReference type="InterPro" id="IPR006759">
    <property type="entry name" value="Glyco_transf_54"/>
</dbReference>
<dbReference type="OrthoDB" id="2016523at2759"/>
<dbReference type="GeneID" id="106069351"/>
<evidence type="ECO:0000256" key="3">
    <source>
        <dbReference type="ARBA" id="ARBA00022679"/>
    </source>
</evidence>
<dbReference type="GO" id="GO:0005783">
    <property type="term" value="C:endoplasmic reticulum"/>
    <property type="evidence" value="ECO:0007669"/>
    <property type="project" value="TreeGrafter"/>
</dbReference>
<evidence type="ECO:0000256" key="1">
    <source>
        <dbReference type="ARBA" id="ARBA00004922"/>
    </source>
</evidence>
<dbReference type="Proteomes" id="UP001165740">
    <property type="component" value="Chromosome 8"/>
</dbReference>
<evidence type="ECO:0000259" key="5">
    <source>
        <dbReference type="Pfam" id="PF23524"/>
    </source>
</evidence>
<evidence type="ECO:0000313" key="7">
    <source>
        <dbReference type="RefSeq" id="XP_055894662.1"/>
    </source>
</evidence>
<evidence type="ECO:0000259" key="4">
    <source>
        <dbReference type="Pfam" id="PF04666"/>
    </source>
</evidence>
<dbReference type="AlphaFoldDB" id="A0A9W3B5A5"/>
<keyword evidence="2" id="KW-0328">Glycosyltransferase</keyword>
<proteinExistence type="predicted"/>
<evidence type="ECO:0000256" key="2">
    <source>
        <dbReference type="ARBA" id="ARBA00022676"/>
    </source>
</evidence>
<dbReference type="GO" id="GO:0005793">
    <property type="term" value="C:endoplasmic reticulum-Golgi intermediate compartment"/>
    <property type="evidence" value="ECO:0007669"/>
    <property type="project" value="TreeGrafter"/>
</dbReference>
<keyword evidence="3" id="KW-0808">Transferase</keyword>
<gene>
    <name evidence="7" type="primary">LOC106069351</name>
</gene>
<name>A0A9W3B5A5_BIOGL</name>
<comment type="pathway">
    <text evidence="1">Protein modification; protein glycosylation.</text>
</comment>
<dbReference type="Pfam" id="PF23524">
    <property type="entry name" value="MGAT4A_C"/>
    <property type="match status" value="1"/>
</dbReference>
<dbReference type="InterPro" id="IPR056576">
    <property type="entry name" value="MGAT4_A/B/C_C"/>
</dbReference>
<protein>
    <submittedName>
        <fullName evidence="7">Alpha-1,3-mannosyl-glycoprotein 4-beta-N-acetylglucosaminyltransferase B-like isoform X1</fullName>
    </submittedName>
</protein>
<dbReference type="GO" id="GO:0005795">
    <property type="term" value="C:Golgi stack"/>
    <property type="evidence" value="ECO:0007669"/>
    <property type="project" value="TreeGrafter"/>
</dbReference>